<protein>
    <submittedName>
        <fullName evidence="6">HTH-type transcriptional activator RhaR</fullName>
    </submittedName>
</protein>
<feature type="transmembrane region" description="Helical" evidence="4">
    <location>
        <begin position="304"/>
        <end position="327"/>
    </location>
</feature>
<dbReference type="SUPFAM" id="SSF46689">
    <property type="entry name" value="Homeodomain-like"/>
    <property type="match status" value="1"/>
</dbReference>
<keyword evidence="4" id="KW-1133">Transmembrane helix</keyword>
<keyword evidence="2" id="KW-0238">DNA-binding</keyword>
<dbReference type="GO" id="GO:0043565">
    <property type="term" value="F:sequence-specific DNA binding"/>
    <property type="evidence" value="ECO:0007669"/>
    <property type="project" value="InterPro"/>
</dbReference>
<evidence type="ECO:0000313" key="6">
    <source>
        <dbReference type="EMBL" id="MPL59015.1"/>
    </source>
</evidence>
<dbReference type="Pfam" id="PF12833">
    <property type="entry name" value="HTH_18"/>
    <property type="match status" value="1"/>
</dbReference>
<dbReference type="Gene3D" id="1.10.10.60">
    <property type="entry name" value="Homeodomain-like"/>
    <property type="match status" value="2"/>
</dbReference>
<feature type="domain" description="HTH araC/xylS-type" evidence="5">
    <location>
        <begin position="629"/>
        <end position="728"/>
    </location>
</feature>
<sequence length="742" mass="85136">MPKGKPRIKLSMSLVFTGSLTGMFFIFLILMAISYGQFQESLLSSLAKQNEEFASQVSSTTKFADGILISITNQLFYDSAVTLLRKSEKISNFEFIEGMRRINDITASTILIDSIYIYNGKQDYIYSTAQYGAVNDNAEHFRDKDAVQMLRERRSEQRLVMIPRETSLFSGSDDSAIYSFMFFETSSDGAPDTNAILLNLKASAFTRLYFGSDFQNQAFIMNGEGVLIASKDSLEESIRRTLITRILAENGNDNASGYFAFPSAAGEKMLCFYSSMGEHNWLYAKTLAYEEAFPALLHSRNRTLIIISVIILILVAVSLLIANRVYVPYRKISQKISKAISGNGNENPDQIIRNLDQLIVEHDSREFLGPMIKSEILKDLLLGKKSIDMPDFNLETYHLQIAINFPVTLYLLNNKERLLNIEEIQEKIPYCETVRIDSYTILFLQPMSQDQEIQVRNELVQKNPDMLLIYSEEIRDWSLLPETFQKLRETWQLRFLHPGKKLIGLKDQPQRRHVMAPLSEKSAAVVGFLKKGFYSKAAETWNLFVHELEDKQYSTVNIALINIANAILKLAFDYKVLDSTYEESCMAYQMMIDSLDDMNELNRLMDDLFHKITDNVQQMQRTSKKDTIHGIFEYLAQNYTDMQISTKSVADVFKMSPAYLSRIYRQGRGHSLMDEVNALRIQKAKEYLADPNGLIKDIPRKIGLENSQYFFLLFKKTTGKTPKAYQNDLIILRKRETSKQRG</sequence>
<keyword evidence="3" id="KW-0804">Transcription</keyword>
<organism evidence="6">
    <name type="scientific">bioreactor metagenome</name>
    <dbReference type="NCBI Taxonomy" id="1076179"/>
    <lineage>
        <taxon>unclassified sequences</taxon>
        <taxon>metagenomes</taxon>
        <taxon>ecological metagenomes</taxon>
    </lineage>
</organism>
<dbReference type="EMBL" id="VSSQ01000008">
    <property type="protein sequence ID" value="MPL59015.1"/>
    <property type="molecule type" value="Genomic_DNA"/>
</dbReference>
<comment type="caution">
    <text evidence="6">The sequence shown here is derived from an EMBL/GenBank/DDBJ whole genome shotgun (WGS) entry which is preliminary data.</text>
</comment>
<proteinExistence type="predicted"/>
<dbReference type="PANTHER" id="PTHR43280:SF28">
    <property type="entry name" value="HTH-TYPE TRANSCRIPTIONAL ACTIVATOR RHAS"/>
    <property type="match status" value="1"/>
</dbReference>
<gene>
    <name evidence="6" type="primary">rhaR_5</name>
    <name evidence="6" type="ORF">SDC9_04563</name>
</gene>
<dbReference type="CDD" id="cd18774">
    <property type="entry name" value="PDC2_HK_sensor"/>
    <property type="match status" value="1"/>
</dbReference>
<accession>A0A644SWM0</accession>
<feature type="transmembrane region" description="Helical" evidence="4">
    <location>
        <begin position="12"/>
        <end position="35"/>
    </location>
</feature>
<dbReference type="SMART" id="SM00342">
    <property type="entry name" value="HTH_ARAC"/>
    <property type="match status" value="1"/>
</dbReference>
<evidence type="ECO:0000256" key="2">
    <source>
        <dbReference type="ARBA" id="ARBA00023125"/>
    </source>
</evidence>
<dbReference type="InterPro" id="IPR018060">
    <property type="entry name" value="HTH_AraC"/>
</dbReference>
<reference evidence="6" key="1">
    <citation type="submission" date="2019-08" db="EMBL/GenBank/DDBJ databases">
        <authorList>
            <person name="Kucharzyk K."/>
            <person name="Murdoch R.W."/>
            <person name="Higgins S."/>
            <person name="Loffler F."/>
        </authorList>
    </citation>
    <scope>NUCLEOTIDE SEQUENCE</scope>
</reference>
<name>A0A644SWM0_9ZZZZ</name>
<dbReference type="GO" id="GO:0003700">
    <property type="term" value="F:DNA-binding transcription factor activity"/>
    <property type="evidence" value="ECO:0007669"/>
    <property type="project" value="InterPro"/>
</dbReference>
<evidence type="ECO:0000256" key="4">
    <source>
        <dbReference type="SAM" id="Phobius"/>
    </source>
</evidence>
<dbReference type="InterPro" id="IPR009057">
    <property type="entry name" value="Homeodomain-like_sf"/>
</dbReference>
<dbReference type="PANTHER" id="PTHR43280">
    <property type="entry name" value="ARAC-FAMILY TRANSCRIPTIONAL REGULATOR"/>
    <property type="match status" value="1"/>
</dbReference>
<evidence type="ECO:0000256" key="3">
    <source>
        <dbReference type="ARBA" id="ARBA00023163"/>
    </source>
</evidence>
<evidence type="ECO:0000259" key="5">
    <source>
        <dbReference type="PROSITE" id="PS01124"/>
    </source>
</evidence>
<keyword evidence="1" id="KW-0805">Transcription regulation</keyword>
<keyword evidence="4" id="KW-0472">Membrane</keyword>
<dbReference type="AlphaFoldDB" id="A0A644SWM0"/>
<evidence type="ECO:0000256" key="1">
    <source>
        <dbReference type="ARBA" id="ARBA00023015"/>
    </source>
</evidence>
<keyword evidence="4" id="KW-0812">Transmembrane</keyword>
<dbReference type="PROSITE" id="PS01124">
    <property type="entry name" value="HTH_ARAC_FAMILY_2"/>
    <property type="match status" value="1"/>
</dbReference>